<gene>
    <name evidence="1" type="ORF">CARN5_2157</name>
</gene>
<accession>E6QB48</accession>
<reference evidence="1" key="1">
    <citation type="submission" date="2009-10" db="EMBL/GenBank/DDBJ databases">
        <title>Diversity of trophic interactions inside an arsenic-rich microbial ecosystem.</title>
        <authorList>
            <person name="Bertin P.N."/>
            <person name="Heinrich-Salmeron A."/>
            <person name="Pelletier E."/>
            <person name="Goulhen-Chollet F."/>
            <person name="Arsene-Ploetze F."/>
            <person name="Gallien S."/>
            <person name="Calteau A."/>
            <person name="Vallenet D."/>
            <person name="Casiot C."/>
            <person name="Chane-Woon-Ming B."/>
            <person name="Giloteaux L."/>
            <person name="Barakat M."/>
            <person name="Bonnefoy V."/>
            <person name="Bruneel O."/>
            <person name="Chandler M."/>
            <person name="Cleiss J."/>
            <person name="Duran R."/>
            <person name="Elbaz-Poulichet F."/>
            <person name="Fonknechten N."/>
            <person name="Lauga B."/>
            <person name="Mornico D."/>
            <person name="Ortet P."/>
            <person name="Schaeffer C."/>
            <person name="Siguier P."/>
            <person name="Alexander Thil Smith A."/>
            <person name="Van Dorsselaer A."/>
            <person name="Weissenbach J."/>
            <person name="Medigue C."/>
            <person name="Le Paslier D."/>
        </authorList>
    </citation>
    <scope>NUCLEOTIDE SEQUENCE</scope>
</reference>
<protein>
    <submittedName>
        <fullName evidence="1">Uncharacterized protein</fullName>
    </submittedName>
</protein>
<sequence length="24" mass="2888">MLCVFLFFPERASLRSHLFLFISN</sequence>
<dbReference type="EMBL" id="CABP01000061">
    <property type="protein sequence ID" value="CBI04424.1"/>
    <property type="molecule type" value="Genomic_DNA"/>
</dbReference>
<evidence type="ECO:0000313" key="1">
    <source>
        <dbReference type="EMBL" id="CBI04424.1"/>
    </source>
</evidence>
<dbReference type="AlphaFoldDB" id="E6QB48"/>
<name>E6QB48_9ZZZZ</name>
<organism evidence="1">
    <name type="scientific">mine drainage metagenome</name>
    <dbReference type="NCBI Taxonomy" id="410659"/>
    <lineage>
        <taxon>unclassified sequences</taxon>
        <taxon>metagenomes</taxon>
        <taxon>ecological metagenomes</taxon>
    </lineage>
</organism>
<comment type="caution">
    <text evidence="1">The sequence shown here is derived from an EMBL/GenBank/DDBJ whole genome shotgun (WGS) entry which is preliminary data.</text>
</comment>
<proteinExistence type="predicted"/>